<accession>A0ABR1ZH08</accession>
<keyword evidence="3" id="KW-1185">Reference proteome</keyword>
<dbReference type="EMBL" id="JBBPBN010001127">
    <property type="protein sequence ID" value="KAK8479750.1"/>
    <property type="molecule type" value="Genomic_DNA"/>
</dbReference>
<evidence type="ECO:0000256" key="1">
    <source>
        <dbReference type="SAM" id="MobiDB-lite"/>
    </source>
</evidence>
<comment type="caution">
    <text evidence="2">The sequence shown here is derived from an EMBL/GenBank/DDBJ whole genome shotgun (WGS) entry which is preliminary data.</text>
</comment>
<gene>
    <name evidence="2" type="ORF">V6N11_046061</name>
</gene>
<reference evidence="2 3" key="1">
    <citation type="journal article" date="2024" name="G3 (Bethesda)">
        <title>Genome assembly of Hibiscus sabdariffa L. provides insights into metabolisms of medicinal natural products.</title>
        <authorList>
            <person name="Kim T."/>
        </authorList>
    </citation>
    <scope>NUCLEOTIDE SEQUENCE [LARGE SCALE GENOMIC DNA]</scope>
    <source>
        <strain evidence="2">TK-2024</strain>
        <tissue evidence="2">Old leaves</tissue>
    </source>
</reference>
<proteinExistence type="predicted"/>
<protein>
    <submittedName>
        <fullName evidence="2">Uncharacterized protein</fullName>
    </submittedName>
</protein>
<feature type="region of interest" description="Disordered" evidence="1">
    <location>
        <begin position="65"/>
        <end position="95"/>
    </location>
</feature>
<evidence type="ECO:0000313" key="3">
    <source>
        <dbReference type="Proteomes" id="UP001396334"/>
    </source>
</evidence>
<name>A0ABR1ZH08_9ROSI</name>
<dbReference type="Proteomes" id="UP001396334">
    <property type="component" value="Unassembled WGS sequence"/>
</dbReference>
<sequence>MPKVPQAVIKKRSKRIDGQEVEQVLVKWLEAGETCFSWKNAQDIAQEWPDLNLEDKVLEIEEGDVVSEDHGPHQRVSTVDNQPEGCQGVRRSTRERRVPTALADFVIS</sequence>
<evidence type="ECO:0000313" key="2">
    <source>
        <dbReference type="EMBL" id="KAK8479750.1"/>
    </source>
</evidence>
<organism evidence="2 3">
    <name type="scientific">Hibiscus sabdariffa</name>
    <name type="common">roselle</name>
    <dbReference type="NCBI Taxonomy" id="183260"/>
    <lineage>
        <taxon>Eukaryota</taxon>
        <taxon>Viridiplantae</taxon>
        <taxon>Streptophyta</taxon>
        <taxon>Embryophyta</taxon>
        <taxon>Tracheophyta</taxon>
        <taxon>Spermatophyta</taxon>
        <taxon>Magnoliopsida</taxon>
        <taxon>eudicotyledons</taxon>
        <taxon>Gunneridae</taxon>
        <taxon>Pentapetalae</taxon>
        <taxon>rosids</taxon>
        <taxon>malvids</taxon>
        <taxon>Malvales</taxon>
        <taxon>Malvaceae</taxon>
        <taxon>Malvoideae</taxon>
        <taxon>Hibiscus</taxon>
    </lineage>
</organism>